<keyword evidence="1" id="KW-0472">Membrane</keyword>
<dbReference type="EMBL" id="SACL01000016">
    <property type="protein sequence ID" value="RVT89926.1"/>
    <property type="molecule type" value="Genomic_DNA"/>
</dbReference>
<dbReference type="OrthoDB" id="270162at2"/>
<protein>
    <submittedName>
        <fullName evidence="2">DUF1275 domain-containing protein</fullName>
    </submittedName>
</protein>
<dbReference type="AlphaFoldDB" id="A0A437LX18"/>
<keyword evidence="1" id="KW-1133">Transmembrane helix</keyword>
<dbReference type="Pfam" id="PF06912">
    <property type="entry name" value="DUF1275"/>
    <property type="match status" value="1"/>
</dbReference>
<dbReference type="PANTHER" id="PTHR37314">
    <property type="entry name" value="SLR0142 PROTEIN"/>
    <property type="match status" value="1"/>
</dbReference>
<gene>
    <name evidence="2" type="ORF">EOD42_24500</name>
</gene>
<name>A0A437LX18_9PROT</name>
<feature type="transmembrane region" description="Helical" evidence="1">
    <location>
        <begin position="129"/>
        <end position="148"/>
    </location>
</feature>
<comment type="caution">
    <text evidence="2">The sequence shown here is derived from an EMBL/GenBank/DDBJ whole genome shotgun (WGS) entry which is preliminary data.</text>
</comment>
<dbReference type="PANTHER" id="PTHR37314:SF4">
    <property type="entry name" value="UPF0700 TRANSMEMBRANE PROTEIN YOAK"/>
    <property type="match status" value="1"/>
</dbReference>
<feature type="transmembrane region" description="Helical" evidence="1">
    <location>
        <begin position="195"/>
        <end position="215"/>
    </location>
</feature>
<sequence length="264" mass="27867">MRLLLRPLRKLVAVERTERRDHRLALMLTFVAGAANAGGLVAVGQYTSHMSGIISAMADQLALGAWLLVGGGLVALASFMAGAGVSAVLINWARRNRVRAQYSLPVLLEAALLASFGTLGMLLAGTAGFYAMAVPLLCFIMGLQNATITKVSGARIRTTHMTGIVTDIGIELGKLFYWNHRPGTQVRADRTKLKLLGGLLGCFFGGGLFGAWGFALLGFAAALPMALVLASVGMAPVLEAWLIRTRRVAGRGTPGRETLGAPRP</sequence>
<keyword evidence="3" id="KW-1185">Reference proteome</keyword>
<feature type="transmembrane region" description="Helical" evidence="1">
    <location>
        <begin position="221"/>
        <end position="243"/>
    </location>
</feature>
<accession>A0A437LX18</accession>
<feature type="transmembrane region" description="Helical" evidence="1">
    <location>
        <begin position="102"/>
        <end position="123"/>
    </location>
</feature>
<feature type="transmembrane region" description="Helical" evidence="1">
    <location>
        <begin position="63"/>
        <end position="90"/>
    </location>
</feature>
<proteinExistence type="predicted"/>
<evidence type="ECO:0000313" key="2">
    <source>
        <dbReference type="EMBL" id="RVT89926.1"/>
    </source>
</evidence>
<evidence type="ECO:0000313" key="3">
    <source>
        <dbReference type="Proteomes" id="UP000282957"/>
    </source>
</evidence>
<organism evidence="2 3">
    <name type="scientific">Rhodovarius crocodyli</name>
    <dbReference type="NCBI Taxonomy" id="1979269"/>
    <lineage>
        <taxon>Bacteria</taxon>
        <taxon>Pseudomonadati</taxon>
        <taxon>Pseudomonadota</taxon>
        <taxon>Alphaproteobacteria</taxon>
        <taxon>Acetobacterales</taxon>
        <taxon>Roseomonadaceae</taxon>
        <taxon>Rhodovarius</taxon>
    </lineage>
</organism>
<evidence type="ECO:0000256" key="1">
    <source>
        <dbReference type="SAM" id="Phobius"/>
    </source>
</evidence>
<dbReference type="InterPro" id="IPR010699">
    <property type="entry name" value="DUF1275"/>
</dbReference>
<keyword evidence="1" id="KW-0812">Transmembrane</keyword>
<feature type="transmembrane region" description="Helical" evidence="1">
    <location>
        <begin position="24"/>
        <end position="43"/>
    </location>
</feature>
<dbReference type="RefSeq" id="WP_127790240.1">
    <property type="nucleotide sequence ID" value="NZ_SACL01000016.1"/>
</dbReference>
<reference evidence="2 3" key="1">
    <citation type="submission" date="2019-01" db="EMBL/GenBank/DDBJ databases">
        <authorList>
            <person name="Chen W.-M."/>
        </authorList>
    </citation>
    <scope>NUCLEOTIDE SEQUENCE [LARGE SCALE GENOMIC DNA]</scope>
    <source>
        <strain evidence="2 3">CCP-6</strain>
    </source>
</reference>
<dbReference type="Proteomes" id="UP000282957">
    <property type="component" value="Unassembled WGS sequence"/>
</dbReference>